<evidence type="ECO:0000313" key="3">
    <source>
        <dbReference type="Proteomes" id="UP000019140"/>
    </source>
</evidence>
<name>W4M5T8_9BACT</name>
<dbReference type="AlphaFoldDB" id="W4M5T8"/>
<feature type="domain" description="DUF1330" evidence="1">
    <location>
        <begin position="3"/>
        <end position="96"/>
    </location>
</feature>
<dbReference type="PANTHER" id="PTHR41521">
    <property type="match status" value="1"/>
</dbReference>
<dbReference type="Gene3D" id="3.30.70.100">
    <property type="match status" value="1"/>
</dbReference>
<reference evidence="2 3" key="1">
    <citation type="journal article" date="2014" name="Nature">
        <title>An environmental bacterial taxon with a large and distinct metabolic repertoire.</title>
        <authorList>
            <person name="Wilson M.C."/>
            <person name="Mori T."/>
            <person name="Ruckert C."/>
            <person name="Uria A.R."/>
            <person name="Helf M.J."/>
            <person name="Takada K."/>
            <person name="Gernert C."/>
            <person name="Steffens U.A."/>
            <person name="Heycke N."/>
            <person name="Schmitt S."/>
            <person name="Rinke C."/>
            <person name="Helfrich E.J."/>
            <person name="Brachmann A.O."/>
            <person name="Gurgui C."/>
            <person name="Wakimoto T."/>
            <person name="Kracht M."/>
            <person name="Crusemann M."/>
            <person name="Hentschel U."/>
            <person name="Abe I."/>
            <person name="Matsunaga S."/>
            <person name="Kalinowski J."/>
            <person name="Takeyama H."/>
            <person name="Piel J."/>
        </authorList>
    </citation>
    <scope>NUCLEOTIDE SEQUENCE [LARGE SCALE GENOMIC DNA]</scope>
    <source>
        <strain evidence="3">TSY2</strain>
    </source>
</reference>
<accession>W4M5T8</accession>
<evidence type="ECO:0000313" key="2">
    <source>
        <dbReference type="EMBL" id="ETX05575.1"/>
    </source>
</evidence>
<dbReference type="HOGENOM" id="CLU_145407_4_1_7"/>
<proteinExistence type="predicted"/>
<dbReference type="EMBL" id="AZHX01000926">
    <property type="protein sequence ID" value="ETX05575.1"/>
    <property type="molecule type" value="Genomic_DNA"/>
</dbReference>
<dbReference type="SUPFAM" id="SSF54909">
    <property type="entry name" value="Dimeric alpha+beta barrel"/>
    <property type="match status" value="1"/>
</dbReference>
<comment type="caution">
    <text evidence="2">The sequence shown here is derived from an EMBL/GenBank/DDBJ whole genome shotgun (WGS) entry which is preliminary data.</text>
</comment>
<evidence type="ECO:0000259" key="1">
    <source>
        <dbReference type="Pfam" id="PF07045"/>
    </source>
</evidence>
<keyword evidence="3" id="KW-1185">Reference proteome</keyword>
<organism evidence="2 3">
    <name type="scientific">Candidatus Entotheonella gemina</name>
    <dbReference type="NCBI Taxonomy" id="1429439"/>
    <lineage>
        <taxon>Bacteria</taxon>
        <taxon>Pseudomonadati</taxon>
        <taxon>Nitrospinota/Tectimicrobiota group</taxon>
        <taxon>Candidatus Tectimicrobiota</taxon>
        <taxon>Candidatus Entotheonellia</taxon>
        <taxon>Candidatus Entotheonellales</taxon>
        <taxon>Candidatus Entotheonellaceae</taxon>
        <taxon>Candidatus Entotheonella</taxon>
    </lineage>
</organism>
<sequence>MAAYAIGRLQMRDPSWLAEYGPKTAALVEKHGGKYVVRGGAMERLEGEGDLPSVVVVLEFPSMEQAKAWYNDPEYEPMIKLRQGGSDLDLVLVEGL</sequence>
<gene>
    <name evidence="2" type="ORF">ETSY2_22175</name>
</gene>
<dbReference type="InterPro" id="IPR010753">
    <property type="entry name" value="DUF1330"/>
</dbReference>
<protein>
    <recommendedName>
        <fullName evidence="1">DUF1330 domain-containing protein</fullName>
    </recommendedName>
</protein>
<dbReference type="PANTHER" id="PTHR41521:SF4">
    <property type="entry name" value="BLR0684 PROTEIN"/>
    <property type="match status" value="1"/>
</dbReference>
<dbReference type="InterPro" id="IPR011008">
    <property type="entry name" value="Dimeric_a/b-barrel"/>
</dbReference>
<dbReference type="Proteomes" id="UP000019140">
    <property type="component" value="Unassembled WGS sequence"/>
</dbReference>
<dbReference type="Pfam" id="PF07045">
    <property type="entry name" value="DUF1330"/>
    <property type="match status" value="1"/>
</dbReference>